<proteinExistence type="predicted"/>
<dbReference type="Pfam" id="PF01970">
    <property type="entry name" value="TctA"/>
    <property type="match status" value="1"/>
</dbReference>
<dbReference type="InterPro" id="IPR002823">
    <property type="entry name" value="DUF112_TM"/>
</dbReference>
<feature type="transmembrane region" description="Helical" evidence="1">
    <location>
        <begin position="12"/>
        <end position="33"/>
    </location>
</feature>
<evidence type="ECO:0000313" key="3">
    <source>
        <dbReference type="EMBL" id="NEK20835.1"/>
    </source>
</evidence>
<evidence type="ECO:0000313" key="4">
    <source>
        <dbReference type="Proteomes" id="UP000468591"/>
    </source>
</evidence>
<dbReference type="RefSeq" id="WP_164351695.1">
    <property type="nucleotide sequence ID" value="NZ_JAABNT010000001.1"/>
</dbReference>
<feature type="transmembrane region" description="Helical" evidence="1">
    <location>
        <begin position="249"/>
        <end position="271"/>
    </location>
</feature>
<feature type="transmembrane region" description="Helical" evidence="1">
    <location>
        <begin position="351"/>
        <end position="371"/>
    </location>
</feature>
<evidence type="ECO:0000256" key="1">
    <source>
        <dbReference type="SAM" id="Phobius"/>
    </source>
</evidence>
<gene>
    <name evidence="3" type="ORF">GV827_00245</name>
</gene>
<keyword evidence="1" id="KW-0472">Membrane</keyword>
<dbReference type="Proteomes" id="UP000468591">
    <property type="component" value="Unassembled WGS sequence"/>
</dbReference>
<feature type="transmembrane region" description="Helical" evidence="1">
    <location>
        <begin position="196"/>
        <end position="220"/>
    </location>
</feature>
<sequence>MENFIAGAEMLARWDVVLALLVGAIGGVIIGAIPGVGPAVAIAILLPATFSLDPIVGLTMLLGIYGSSMYGGAIPAILINTPGTAVNALTSYDGYPMTQEGQAHRALSLAYSASFWGGIFGIICLILLSPVLALIAPMFGSREIFLAALLGIILVVLAHRGQVFAAGMLAMFGIFLNTVGLDAVTYTQRYTFGMSFLSSGINLIVVVLGLFALSQAFFLLTNPDDSPNAKPVTGRLTAGFRELLRHKRVATVASGFGVIMGMIPGVGEFTAQFMSYTYAQKTSQAPDTFGKGAPEGLIASEAANNAVPAAAMIPLLALGIPGEALTAMMLSVFYVHNVIPGPQLFQNNIDLVYGLYLALILLNVIVIAFLMVSTNLLTRIIRVPTRFLGVMILILSFVGVYSLRNSLTDCMIAAGFGVLGLILKRLNLPIVPIILGMVLGNIMEVKLRSAMPRLKTPLDMIDRPISFILFVFILLVLALHLRTLAREFRAHQRDEDHDLHDTQLR</sequence>
<comment type="caution">
    <text evidence="3">The sequence shown here is derived from an EMBL/GenBank/DDBJ whole genome shotgun (WGS) entry which is preliminary data.</text>
</comment>
<feature type="transmembrane region" description="Helical" evidence="1">
    <location>
        <begin position="430"/>
        <end position="447"/>
    </location>
</feature>
<reference evidence="3 4" key="1">
    <citation type="submission" date="2020-01" db="EMBL/GenBank/DDBJ databases">
        <title>Sulfitobacter sediminilitoris sp. nov., isolated from a tidal flat.</title>
        <authorList>
            <person name="Park S."/>
            <person name="Yoon J.-H."/>
        </authorList>
    </citation>
    <scope>NUCLEOTIDE SEQUENCE [LARGE SCALE GENOMIC DNA]</scope>
    <source>
        <strain evidence="3 4">JBTF-M27</strain>
    </source>
</reference>
<protein>
    <recommendedName>
        <fullName evidence="2">DUF112 domain-containing protein</fullName>
    </recommendedName>
</protein>
<keyword evidence="1" id="KW-1133">Transmembrane helix</keyword>
<dbReference type="EMBL" id="JAABNT010000001">
    <property type="protein sequence ID" value="NEK20835.1"/>
    <property type="molecule type" value="Genomic_DNA"/>
</dbReference>
<feature type="transmembrane region" description="Helical" evidence="1">
    <location>
        <begin position="383"/>
        <end position="400"/>
    </location>
</feature>
<dbReference type="PANTHER" id="PTHR35342:SF5">
    <property type="entry name" value="TRICARBOXYLIC TRANSPORT PROTEIN"/>
    <property type="match status" value="1"/>
</dbReference>
<name>A0A6P0C6F4_9RHOB</name>
<feature type="domain" description="DUF112" evidence="2">
    <location>
        <begin position="18"/>
        <end position="435"/>
    </location>
</feature>
<feature type="transmembrane region" description="Helical" evidence="1">
    <location>
        <begin position="165"/>
        <end position="184"/>
    </location>
</feature>
<keyword evidence="4" id="KW-1185">Reference proteome</keyword>
<dbReference type="PANTHER" id="PTHR35342">
    <property type="entry name" value="TRICARBOXYLIC TRANSPORT PROTEIN"/>
    <property type="match status" value="1"/>
</dbReference>
<dbReference type="AlphaFoldDB" id="A0A6P0C6F4"/>
<evidence type="ECO:0000259" key="2">
    <source>
        <dbReference type="Pfam" id="PF01970"/>
    </source>
</evidence>
<keyword evidence="1" id="KW-0812">Transmembrane</keyword>
<feature type="transmembrane region" description="Helical" evidence="1">
    <location>
        <begin position="143"/>
        <end position="159"/>
    </location>
</feature>
<feature type="transmembrane region" description="Helical" evidence="1">
    <location>
        <begin position="467"/>
        <end position="485"/>
    </location>
</feature>
<accession>A0A6P0C6F4</accession>
<feature type="transmembrane region" description="Helical" evidence="1">
    <location>
        <begin position="315"/>
        <end position="339"/>
    </location>
</feature>
<organism evidence="3 4">
    <name type="scientific">Sulfitobacter sediminilitoris</name>
    <dbReference type="NCBI Taxonomy" id="2698830"/>
    <lineage>
        <taxon>Bacteria</taxon>
        <taxon>Pseudomonadati</taxon>
        <taxon>Pseudomonadota</taxon>
        <taxon>Alphaproteobacteria</taxon>
        <taxon>Rhodobacterales</taxon>
        <taxon>Roseobacteraceae</taxon>
        <taxon>Sulfitobacter</taxon>
    </lineage>
</organism>
<feature type="transmembrane region" description="Helical" evidence="1">
    <location>
        <begin position="109"/>
        <end position="136"/>
    </location>
</feature>